<dbReference type="GO" id="GO:0007155">
    <property type="term" value="P:cell adhesion"/>
    <property type="evidence" value="ECO:0007669"/>
    <property type="project" value="InterPro"/>
</dbReference>
<evidence type="ECO:0000256" key="1">
    <source>
        <dbReference type="ARBA" id="ARBA00023157"/>
    </source>
</evidence>
<feature type="compositionally biased region" description="Polar residues" evidence="2">
    <location>
        <begin position="17"/>
        <end position="36"/>
    </location>
</feature>
<evidence type="ECO:0000259" key="4">
    <source>
        <dbReference type="PROSITE" id="PS50963"/>
    </source>
</evidence>
<dbReference type="InterPro" id="IPR016187">
    <property type="entry name" value="CTDL_fold"/>
</dbReference>
<reference evidence="5" key="1">
    <citation type="journal article" date="2020" name="Nature">
        <title>Giant virus diversity and host interactions through global metagenomics.</title>
        <authorList>
            <person name="Schulz F."/>
            <person name="Roux S."/>
            <person name="Paez-Espino D."/>
            <person name="Jungbluth S."/>
            <person name="Walsh D.A."/>
            <person name="Denef V.J."/>
            <person name="McMahon K.D."/>
            <person name="Konstantinidis K.T."/>
            <person name="Eloe-Fadrosh E.A."/>
            <person name="Kyrpides N.C."/>
            <person name="Woyke T."/>
        </authorList>
    </citation>
    <scope>NUCLEOTIDE SEQUENCE</scope>
    <source>
        <strain evidence="5">GVMAG-S-3300012000-57</strain>
    </source>
</reference>
<protein>
    <recommendedName>
        <fullName evidence="4">Link domain-containing protein</fullName>
    </recommendedName>
</protein>
<dbReference type="AlphaFoldDB" id="A0A6C0KJW6"/>
<keyword evidence="3" id="KW-1133">Transmembrane helix</keyword>
<dbReference type="PROSITE" id="PS50963">
    <property type="entry name" value="LINK_2"/>
    <property type="match status" value="1"/>
</dbReference>
<dbReference type="InterPro" id="IPR016186">
    <property type="entry name" value="C-type_lectin-like/link_sf"/>
</dbReference>
<dbReference type="Gene3D" id="3.10.100.10">
    <property type="entry name" value="Mannose-Binding Protein A, subunit A"/>
    <property type="match status" value="1"/>
</dbReference>
<feature type="compositionally biased region" description="Low complexity" evidence="2">
    <location>
        <begin position="46"/>
        <end position="57"/>
    </location>
</feature>
<dbReference type="EMBL" id="MN740908">
    <property type="protein sequence ID" value="QHU17461.1"/>
    <property type="molecule type" value="Genomic_DNA"/>
</dbReference>
<keyword evidence="1" id="KW-1015">Disulfide bond</keyword>
<dbReference type="InterPro" id="IPR000538">
    <property type="entry name" value="Link_dom"/>
</dbReference>
<dbReference type="GO" id="GO:0005540">
    <property type="term" value="F:hyaluronic acid binding"/>
    <property type="evidence" value="ECO:0007669"/>
    <property type="project" value="InterPro"/>
</dbReference>
<evidence type="ECO:0000256" key="3">
    <source>
        <dbReference type="SAM" id="Phobius"/>
    </source>
</evidence>
<feature type="transmembrane region" description="Helical" evidence="3">
    <location>
        <begin position="194"/>
        <end position="215"/>
    </location>
</feature>
<feature type="transmembrane region" description="Helical" evidence="3">
    <location>
        <begin position="118"/>
        <end position="137"/>
    </location>
</feature>
<feature type="transmembrane region" description="Helical" evidence="3">
    <location>
        <begin position="163"/>
        <end position="182"/>
    </location>
</feature>
<sequence length="406" mass="46389">MSSSSNNPPPPPSDNSTITITKQSDNPSKDTSITINKESKNPPPDASSNNPPDNSSNKPPPPQDNSSQDDVFTYIQNNALTPSALMMVVWFIVIYFVAYFILGLLFKGQPSSFSSVYTLLDILIFGTILLFLLFSYYNKSPEEKDNAFSDTFKDIKDYITNPYAFINAFIFLVILHIILYLFRIPTTGSDKPYFVGFFLGCGWIVFVISLIVWVFDKFFNISLFDGSWWDKISENKPLDTDKQDDKAEREEVFNISNNLYTYDDAKAVCSAYGARLANYKEIEDAYNRGGEWCNYGWSDGQMAYFPTQQSTWDELQKNPKHKNDCGRPGVNGGFMANPYIKFGVNCYGKKPKPTDRDLQEMDANKNVVVPKTPEEQELDKKVEFWKENADKLLNVNSFNRDKWSEY</sequence>
<dbReference type="SUPFAM" id="SSF56436">
    <property type="entry name" value="C-type lectin-like"/>
    <property type="match status" value="1"/>
</dbReference>
<keyword evidence="3" id="KW-0472">Membrane</keyword>
<accession>A0A6C0KJW6</accession>
<proteinExistence type="predicted"/>
<dbReference type="SMART" id="SM00445">
    <property type="entry name" value="LINK"/>
    <property type="match status" value="1"/>
</dbReference>
<name>A0A6C0KJW6_9ZZZZ</name>
<feature type="region of interest" description="Disordered" evidence="2">
    <location>
        <begin position="1"/>
        <end position="69"/>
    </location>
</feature>
<organism evidence="5">
    <name type="scientific">viral metagenome</name>
    <dbReference type="NCBI Taxonomy" id="1070528"/>
    <lineage>
        <taxon>unclassified sequences</taxon>
        <taxon>metagenomes</taxon>
        <taxon>organismal metagenomes</taxon>
    </lineage>
</organism>
<evidence type="ECO:0000313" key="5">
    <source>
        <dbReference type="EMBL" id="QHU17461.1"/>
    </source>
</evidence>
<keyword evidence="3" id="KW-0812">Transmembrane</keyword>
<evidence type="ECO:0000256" key="2">
    <source>
        <dbReference type="SAM" id="MobiDB-lite"/>
    </source>
</evidence>
<feature type="transmembrane region" description="Helical" evidence="3">
    <location>
        <begin position="84"/>
        <end position="106"/>
    </location>
</feature>
<dbReference type="Pfam" id="PF00193">
    <property type="entry name" value="Xlink"/>
    <property type="match status" value="1"/>
</dbReference>
<feature type="domain" description="Link" evidence="4">
    <location>
        <begin position="247"/>
        <end position="348"/>
    </location>
</feature>